<sequence length="423" mass="47649">MGKIILGMPGPWADDKCEVSDHYTTKKTGGCPDWPIPNTAIRSDLLLCGACGSNLCLVAQVYAPVSSEALKIEERVIYVFGCVMPKCGSSPVSWRALRIQKSISGDKSNINCQEVVTPTTAPLSASTSDWREDLWTFDSLEDGDGDEDNIGLEELGRALHEAARLAFHPKKQNKTRHSESNVEPLPVNKTIRVIDDKTPVLPCFYIYTQEDSFSKEVASICSSYTSLSIKENRRDIEDHAQEETWEEEGYEYDRALNADRTYLKFKKRMDAYPEQCFRYSYGGKPLLATGAVADPGTCKLCGGSMHYEMQLMPPLLYFLQEEALDCQEYSLENWNWMTLIVYTCSTVSFVFLTIATCSNSKTVPSPIRRIPPPTAGLWQKRAYFWGEANKEKEQLCDTLSFVNYNMYNRDDRGRAGDCGLFIA</sequence>
<organism evidence="2 3">
    <name type="scientific">Actinidia rufa</name>
    <dbReference type="NCBI Taxonomy" id="165716"/>
    <lineage>
        <taxon>Eukaryota</taxon>
        <taxon>Viridiplantae</taxon>
        <taxon>Streptophyta</taxon>
        <taxon>Embryophyta</taxon>
        <taxon>Tracheophyta</taxon>
        <taxon>Spermatophyta</taxon>
        <taxon>Magnoliopsida</taxon>
        <taxon>eudicotyledons</taxon>
        <taxon>Gunneridae</taxon>
        <taxon>Pentapetalae</taxon>
        <taxon>asterids</taxon>
        <taxon>Ericales</taxon>
        <taxon>Actinidiaceae</taxon>
        <taxon>Actinidia</taxon>
    </lineage>
</organism>
<protein>
    <submittedName>
        <fullName evidence="2">Programmed cell death 2 C-terminal domain-containing protein</fullName>
    </submittedName>
</protein>
<accession>A0A7J0F6E3</accession>
<evidence type="ECO:0000259" key="1">
    <source>
        <dbReference type="Pfam" id="PF04194"/>
    </source>
</evidence>
<dbReference type="Proteomes" id="UP000585474">
    <property type="component" value="Unassembled WGS sequence"/>
</dbReference>
<evidence type="ECO:0000313" key="3">
    <source>
        <dbReference type="Proteomes" id="UP000585474"/>
    </source>
</evidence>
<evidence type="ECO:0000313" key="2">
    <source>
        <dbReference type="EMBL" id="GFY94173.1"/>
    </source>
</evidence>
<dbReference type="InterPro" id="IPR007320">
    <property type="entry name" value="PDCD2_C"/>
</dbReference>
<feature type="domain" description="Programmed cell death protein 2 C-terminal" evidence="1">
    <location>
        <begin position="259"/>
        <end position="346"/>
    </location>
</feature>
<dbReference type="PANTHER" id="PTHR47762">
    <property type="entry name" value="OSJNBB0079B02.4 PROTEIN"/>
    <property type="match status" value="1"/>
</dbReference>
<gene>
    <name evidence="2" type="ORF">Acr_09g0006190</name>
</gene>
<name>A0A7J0F6E3_9ERIC</name>
<keyword evidence="3" id="KW-1185">Reference proteome</keyword>
<reference evidence="2 3" key="1">
    <citation type="submission" date="2019-07" db="EMBL/GenBank/DDBJ databases">
        <title>De Novo Assembly of kiwifruit Actinidia rufa.</title>
        <authorList>
            <person name="Sugita-Konishi S."/>
            <person name="Sato K."/>
            <person name="Mori E."/>
            <person name="Abe Y."/>
            <person name="Kisaki G."/>
            <person name="Hamano K."/>
            <person name="Suezawa K."/>
            <person name="Otani M."/>
            <person name="Fukuda T."/>
            <person name="Manabe T."/>
            <person name="Gomi K."/>
            <person name="Tabuchi M."/>
            <person name="Akimitsu K."/>
            <person name="Kataoka I."/>
        </authorList>
    </citation>
    <scope>NUCLEOTIDE SEQUENCE [LARGE SCALE GENOMIC DNA]</scope>
    <source>
        <strain evidence="3">cv. Fuchu</strain>
    </source>
</reference>
<dbReference type="GO" id="GO:0005737">
    <property type="term" value="C:cytoplasm"/>
    <property type="evidence" value="ECO:0007669"/>
    <property type="project" value="InterPro"/>
</dbReference>
<proteinExistence type="predicted"/>
<comment type="caution">
    <text evidence="2">The sequence shown here is derived from an EMBL/GenBank/DDBJ whole genome shotgun (WGS) entry which is preliminary data.</text>
</comment>
<dbReference type="EMBL" id="BJWL01000009">
    <property type="protein sequence ID" value="GFY94173.1"/>
    <property type="molecule type" value="Genomic_DNA"/>
</dbReference>
<dbReference type="OrthoDB" id="366284at2759"/>
<dbReference type="AlphaFoldDB" id="A0A7J0F6E3"/>
<dbReference type="PANTHER" id="PTHR47762:SF2">
    <property type="entry name" value="OS04G0640800 PROTEIN"/>
    <property type="match status" value="1"/>
</dbReference>
<dbReference type="Pfam" id="PF04194">
    <property type="entry name" value="PDCD2_C"/>
    <property type="match status" value="1"/>
</dbReference>